<proteinExistence type="predicted"/>
<evidence type="ECO:0000256" key="2">
    <source>
        <dbReference type="SAM" id="Phobius"/>
    </source>
</evidence>
<keyword evidence="2" id="KW-1133">Transmembrane helix</keyword>
<dbReference type="Proteomes" id="UP001499930">
    <property type="component" value="Unassembled WGS sequence"/>
</dbReference>
<name>A0ABN3XRS2_9ACTN</name>
<evidence type="ECO:0000313" key="4">
    <source>
        <dbReference type="Proteomes" id="UP001499930"/>
    </source>
</evidence>
<keyword evidence="2" id="KW-0812">Transmembrane</keyword>
<evidence type="ECO:0000256" key="1">
    <source>
        <dbReference type="SAM" id="MobiDB-lite"/>
    </source>
</evidence>
<accession>A0ABN3XRS2</accession>
<protein>
    <submittedName>
        <fullName evidence="3">Uncharacterized protein</fullName>
    </submittedName>
</protein>
<keyword evidence="4" id="KW-1185">Reference proteome</keyword>
<feature type="transmembrane region" description="Helical" evidence="2">
    <location>
        <begin position="47"/>
        <end position="66"/>
    </location>
</feature>
<reference evidence="3 4" key="1">
    <citation type="journal article" date="2019" name="Int. J. Syst. Evol. Microbiol.">
        <title>The Global Catalogue of Microorganisms (GCM) 10K type strain sequencing project: providing services to taxonomists for standard genome sequencing and annotation.</title>
        <authorList>
            <consortium name="The Broad Institute Genomics Platform"/>
            <consortium name="The Broad Institute Genome Sequencing Center for Infectious Disease"/>
            <person name="Wu L."/>
            <person name="Ma J."/>
        </authorList>
    </citation>
    <scope>NUCLEOTIDE SEQUENCE [LARGE SCALE GENOMIC DNA]</scope>
    <source>
        <strain evidence="3 4">JCM 3106</strain>
    </source>
</reference>
<dbReference type="EMBL" id="BAAAWD010000001">
    <property type="protein sequence ID" value="GAA2984955.1"/>
    <property type="molecule type" value="Genomic_DNA"/>
</dbReference>
<feature type="region of interest" description="Disordered" evidence="1">
    <location>
        <begin position="18"/>
        <end position="44"/>
    </location>
</feature>
<comment type="caution">
    <text evidence="3">The sequence shown here is derived from an EMBL/GenBank/DDBJ whole genome shotgun (WGS) entry which is preliminary data.</text>
</comment>
<keyword evidence="2" id="KW-0472">Membrane</keyword>
<feature type="region of interest" description="Disordered" evidence="1">
    <location>
        <begin position="305"/>
        <end position="340"/>
    </location>
</feature>
<organism evidence="3 4">
    <name type="scientific">Streptosporangium longisporum</name>
    <dbReference type="NCBI Taxonomy" id="46187"/>
    <lineage>
        <taxon>Bacteria</taxon>
        <taxon>Bacillati</taxon>
        <taxon>Actinomycetota</taxon>
        <taxon>Actinomycetes</taxon>
        <taxon>Streptosporangiales</taxon>
        <taxon>Streptosporangiaceae</taxon>
        <taxon>Streptosporangium</taxon>
    </lineage>
</organism>
<dbReference type="RefSeq" id="WP_344886699.1">
    <property type="nucleotide sequence ID" value="NZ_BAAAWD010000001.1"/>
</dbReference>
<gene>
    <name evidence="3" type="ORF">GCM10017559_00670</name>
</gene>
<evidence type="ECO:0000313" key="3">
    <source>
        <dbReference type="EMBL" id="GAA2984955.1"/>
    </source>
</evidence>
<sequence>MSETDDIDERFTALTAQITDRERRRMSRSAARERTRPPRSRRSRRRWIAVAAVTALVVAAGVFVTYRPDVVDRFRAGVFGGFTGSGRPDGGTGRTDGSFGTDLAGTDAPFAGSPAAAYADGVKGLVMPPAKGMGGLSPKEVATVLRRAKNLLAASHLDREVLLGGRPEKLIRLLDPEQRGPFVKGLKRPDPKNGYHSREWVTSLAPGSAELVGDTFKVHGRSSLSVFREDGLRGVRVKVNYLFVYAIRRPDRPETLTRLVTHSIGTLDAWREGGRLRFWVNEWNGGGVAPARCDVDDGFVHPFYPDSAPDTKTNGTAAPVDPYSLEEESSEECATLRYET</sequence>